<feature type="DNA-binding region" description="H-T-H motif" evidence="4">
    <location>
        <begin position="38"/>
        <end position="57"/>
    </location>
</feature>
<evidence type="ECO:0000256" key="4">
    <source>
        <dbReference type="PROSITE-ProRule" id="PRU00335"/>
    </source>
</evidence>
<dbReference type="PRINTS" id="PR00455">
    <property type="entry name" value="HTHTETR"/>
</dbReference>
<accession>A0ABT3TCD9</accession>
<evidence type="ECO:0000313" key="7">
    <source>
        <dbReference type="Proteomes" id="UP001143362"/>
    </source>
</evidence>
<reference evidence="6" key="1">
    <citation type="submission" date="2019-02" db="EMBL/GenBank/DDBJ databases">
        <authorList>
            <person name="Li S.-H."/>
        </authorList>
    </citation>
    <scope>NUCLEOTIDE SEQUENCE</scope>
    <source>
        <strain evidence="6">IMCC14734</strain>
    </source>
</reference>
<evidence type="ECO:0000313" key="6">
    <source>
        <dbReference type="EMBL" id="MCX2979962.1"/>
    </source>
</evidence>
<dbReference type="RefSeq" id="WP_279243946.1">
    <property type="nucleotide sequence ID" value="NZ_SHNN01000001.1"/>
</dbReference>
<dbReference type="PANTHER" id="PTHR30055:SF234">
    <property type="entry name" value="HTH-TYPE TRANSCRIPTIONAL REGULATOR BETI"/>
    <property type="match status" value="1"/>
</dbReference>
<dbReference type="InterPro" id="IPR009057">
    <property type="entry name" value="Homeodomain-like_sf"/>
</dbReference>
<keyword evidence="2 4" id="KW-0238">DNA-binding</keyword>
<keyword evidence="7" id="KW-1185">Reference proteome</keyword>
<evidence type="ECO:0000259" key="5">
    <source>
        <dbReference type="PROSITE" id="PS50977"/>
    </source>
</evidence>
<dbReference type="InterPro" id="IPR001647">
    <property type="entry name" value="HTH_TetR"/>
</dbReference>
<keyword evidence="3" id="KW-0804">Transcription</keyword>
<keyword evidence="1" id="KW-0805">Transcription regulation</keyword>
<gene>
    <name evidence="6" type="ORF">EYC98_03685</name>
</gene>
<dbReference type="InterPro" id="IPR050109">
    <property type="entry name" value="HTH-type_TetR-like_transc_reg"/>
</dbReference>
<comment type="caution">
    <text evidence="6">The sequence shown here is derived from an EMBL/GenBank/DDBJ whole genome shotgun (WGS) entry which is preliminary data.</text>
</comment>
<proteinExistence type="predicted"/>
<feature type="domain" description="HTH tetR-type" evidence="5">
    <location>
        <begin position="16"/>
        <end position="75"/>
    </location>
</feature>
<dbReference type="PROSITE" id="PS50977">
    <property type="entry name" value="HTH_TETR_2"/>
    <property type="match status" value="1"/>
</dbReference>
<organism evidence="6 7">
    <name type="scientific">Candidatus Litorirhabdus singularis</name>
    <dbReference type="NCBI Taxonomy" id="2518993"/>
    <lineage>
        <taxon>Bacteria</taxon>
        <taxon>Pseudomonadati</taxon>
        <taxon>Pseudomonadota</taxon>
        <taxon>Gammaproteobacteria</taxon>
        <taxon>Cellvibrionales</taxon>
        <taxon>Halieaceae</taxon>
        <taxon>Candidatus Litorirhabdus</taxon>
    </lineage>
</organism>
<dbReference type="Gene3D" id="1.10.357.10">
    <property type="entry name" value="Tetracycline Repressor, domain 2"/>
    <property type="match status" value="1"/>
</dbReference>
<name>A0ABT3TCD9_9GAMM</name>
<dbReference type="EMBL" id="SHNN01000001">
    <property type="protein sequence ID" value="MCX2979962.1"/>
    <property type="molecule type" value="Genomic_DNA"/>
</dbReference>
<evidence type="ECO:0000256" key="3">
    <source>
        <dbReference type="ARBA" id="ARBA00023163"/>
    </source>
</evidence>
<evidence type="ECO:0000256" key="1">
    <source>
        <dbReference type="ARBA" id="ARBA00023015"/>
    </source>
</evidence>
<evidence type="ECO:0000256" key="2">
    <source>
        <dbReference type="ARBA" id="ARBA00023125"/>
    </source>
</evidence>
<dbReference type="Pfam" id="PF00440">
    <property type="entry name" value="TetR_N"/>
    <property type="match status" value="1"/>
</dbReference>
<protein>
    <submittedName>
        <fullName evidence="6">TetR/AcrR family transcriptional regulator</fullName>
    </submittedName>
</protein>
<dbReference type="Proteomes" id="UP001143362">
    <property type="component" value="Unassembled WGS sequence"/>
</dbReference>
<dbReference type="PANTHER" id="PTHR30055">
    <property type="entry name" value="HTH-TYPE TRANSCRIPTIONAL REGULATOR RUTR"/>
    <property type="match status" value="1"/>
</dbReference>
<dbReference type="SUPFAM" id="SSF46689">
    <property type="entry name" value="Homeodomain-like"/>
    <property type="match status" value="1"/>
</dbReference>
<sequence length="200" mass="22137">MSDIQTFRRRISPEQQQRRELILGQATLLVQAQGHEVAMEAVAAAAGVSRTTLYRYFTSREHLLAEVTLLQAQNLLNNLIVLPPAGHTVGEKVQDLCQSIASLDRENARLLGACIHNLSSRDPAVLDSFAAIEGLVSQMFTTVLRQSVPSRWLNVETVLFRYLFGSLVLATTDKINYSALAEDMAALCRSLLGDAWWEPA</sequence>